<keyword evidence="3" id="KW-1185">Reference proteome</keyword>
<name>A0ABT1AH49_9RALS</name>
<dbReference type="Proteomes" id="UP001162811">
    <property type="component" value="Unassembled WGS sequence"/>
</dbReference>
<evidence type="ECO:0000313" key="2">
    <source>
        <dbReference type="EMBL" id="MCO5397651.1"/>
    </source>
</evidence>
<proteinExistence type="predicted"/>
<evidence type="ECO:0000313" key="3">
    <source>
        <dbReference type="Proteomes" id="UP001162811"/>
    </source>
</evidence>
<gene>
    <name evidence="2" type="ORF">NG900_05485</name>
</gene>
<comment type="caution">
    <text evidence="2">The sequence shown here is derived from an EMBL/GenBank/DDBJ whole genome shotgun (WGS) entry which is preliminary data.</text>
</comment>
<feature type="compositionally biased region" description="Basic and acidic residues" evidence="1">
    <location>
        <begin position="14"/>
        <end position="25"/>
    </location>
</feature>
<accession>A0ABT1AH49</accession>
<protein>
    <recommendedName>
        <fullName evidence="4">Transcriptional regulator</fullName>
    </recommendedName>
</protein>
<evidence type="ECO:0008006" key="4">
    <source>
        <dbReference type="Google" id="ProtNLM"/>
    </source>
</evidence>
<dbReference type="InterPro" id="IPR010982">
    <property type="entry name" value="Lambda_DNA-bd_dom_sf"/>
</dbReference>
<reference evidence="2" key="1">
    <citation type="submission" date="2022-06" db="EMBL/GenBank/DDBJ databases">
        <authorList>
            <person name="Lu C.-H."/>
        </authorList>
    </citation>
    <scope>NUCLEOTIDE SEQUENCE</scope>
    <source>
        <strain evidence="2">21MJYT02-11</strain>
    </source>
</reference>
<dbReference type="EMBL" id="JAMXHT010000002">
    <property type="protein sequence ID" value="MCO5397651.1"/>
    <property type="molecule type" value="Genomic_DNA"/>
</dbReference>
<dbReference type="RefSeq" id="WP_252677622.1">
    <property type="nucleotide sequence ID" value="NZ_JAMXHT010000002.1"/>
</dbReference>
<organism evidence="2 3">
    <name type="scientific">Ralstonia soli</name>
    <dbReference type="NCBI Taxonomy" id="2953896"/>
    <lineage>
        <taxon>Bacteria</taxon>
        <taxon>Pseudomonadati</taxon>
        <taxon>Pseudomonadota</taxon>
        <taxon>Betaproteobacteria</taxon>
        <taxon>Burkholderiales</taxon>
        <taxon>Burkholderiaceae</taxon>
        <taxon>Ralstonia</taxon>
    </lineage>
</organism>
<sequence>MTDDRLPQSVDVSIHPKEDRRRSEIAEPASAPCEFPRHIPLVRHLLHERFGKVTLRELSDKLGLDDVTPQLLSSSIAGKGAKRVRLTIAKALGADPNTLWPTTRH</sequence>
<dbReference type="Gene3D" id="1.10.260.40">
    <property type="entry name" value="lambda repressor-like DNA-binding domains"/>
    <property type="match status" value="1"/>
</dbReference>
<reference evidence="2" key="2">
    <citation type="journal article" date="2023" name="Front. Microbiol.">
        <title>Ralstonia chuxiongensis sp. nov., Ralstonia mojiangensis sp. nov., and Ralstonia soli sp. nov., isolated from tobacco fields, are three novel species in the family Burkholderiaceae.</title>
        <authorList>
            <person name="Lu C.H."/>
            <person name="Zhang Y.Y."/>
            <person name="Jiang N."/>
            <person name="Chen W."/>
            <person name="Shao X."/>
            <person name="Zhao Z.M."/>
            <person name="Lu W.L."/>
            <person name="Hu X."/>
            <person name="Xi Y.X."/>
            <person name="Zou S.Y."/>
            <person name="Wei Q.J."/>
            <person name="Lin Z.L."/>
            <person name="Gong L."/>
            <person name="Gai X.T."/>
            <person name="Zhang L.Q."/>
            <person name="Li J.Y."/>
            <person name="Jin Y."/>
            <person name="Xia Z.Y."/>
        </authorList>
    </citation>
    <scope>NUCLEOTIDE SEQUENCE</scope>
    <source>
        <strain evidence="2">21MJYT02-11</strain>
    </source>
</reference>
<feature type="region of interest" description="Disordered" evidence="1">
    <location>
        <begin position="1"/>
        <end position="29"/>
    </location>
</feature>
<evidence type="ECO:0000256" key="1">
    <source>
        <dbReference type="SAM" id="MobiDB-lite"/>
    </source>
</evidence>